<dbReference type="Proteomes" id="UP000093523">
    <property type="component" value="Unassembled WGS sequence"/>
</dbReference>
<organism evidence="1 2">
    <name type="scientific">Aliivibrio logei</name>
    <name type="common">Vibrio logei</name>
    <dbReference type="NCBI Taxonomy" id="688"/>
    <lineage>
        <taxon>Bacteria</taxon>
        <taxon>Pseudomonadati</taxon>
        <taxon>Pseudomonadota</taxon>
        <taxon>Gammaproteobacteria</taxon>
        <taxon>Vibrionales</taxon>
        <taxon>Vibrionaceae</taxon>
        <taxon>Aliivibrio</taxon>
    </lineage>
</organism>
<dbReference type="EMBL" id="MAJU01000015">
    <property type="protein sequence ID" value="OCH19466.1"/>
    <property type="molecule type" value="Genomic_DNA"/>
</dbReference>
<dbReference type="AlphaFoldDB" id="A0A1B9NW67"/>
<protein>
    <submittedName>
        <fullName evidence="1">Uncharacterized protein</fullName>
    </submittedName>
</protein>
<evidence type="ECO:0000313" key="2">
    <source>
        <dbReference type="Proteomes" id="UP000093523"/>
    </source>
</evidence>
<name>A0A1B9NW67_ALILO</name>
<gene>
    <name evidence="1" type="ORF">A6E04_15655</name>
</gene>
<reference evidence="1 2" key="1">
    <citation type="submission" date="2016-06" db="EMBL/GenBank/DDBJ databases">
        <authorList>
            <person name="Kjaerup R.B."/>
            <person name="Dalgaard T.S."/>
            <person name="Juul-Madsen H.R."/>
        </authorList>
    </citation>
    <scope>NUCLEOTIDE SEQUENCE [LARGE SCALE GENOMIC DNA]</scope>
    <source>
        <strain evidence="1 2">1S159</strain>
    </source>
</reference>
<proteinExistence type="predicted"/>
<sequence length="134" mass="15869">MANIIQRSDGMIGIHDSKYSFKKICLLKALNSSIRKIAMLIKNFKQVSSFKLKRPNENVTFFLNQAIEWHEEGFTAAEMAEIMFKYQLYSGKGYEHIRSSIYKMAERYCNEFDDRKSIVEPKKSKRFRLKSDFF</sequence>
<comment type="caution">
    <text evidence="1">The sequence shown here is derived from an EMBL/GenBank/DDBJ whole genome shotgun (WGS) entry which is preliminary data.</text>
</comment>
<accession>A0A1B9NW67</accession>
<evidence type="ECO:0000313" key="1">
    <source>
        <dbReference type="EMBL" id="OCH19466.1"/>
    </source>
</evidence>
<dbReference type="OrthoDB" id="10001034at2"/>